<gene>
    <name evidence="4" type="ORF">EV645_3500</name>
</gene>
<dbReference type="SUPFAM" id="SSF48498">
    <property type="entry name" value="Tetracyclin repressor-like, C-terminal domain"/>
    <property type="match status" value="1"/>
</dbReference>
<evidence type="ECO:0000259" key="3">
    <source>
        <dbReference type="PROSITE" id="PS50977"/>
    </source>
</evidence>
<sequence>MAEPTAERKRRPRDSGATKALLLQAATEEFAEYGLAGARIDRIAERAGANKRLIYVYFGDKDALFDAVVDEQARTVVKAVPLDEGDLTAFAASRFDYVLANPAARRIAIWRGFERAEATEAELASYRERVELVEAAQREGRLRADIPAVDLFAIVLRMTESWLSAPAGLRAVAGEDADRLSEHRAALLAAVRSVVEPRG</sequence>
<comment type="caution">
    <text evidence="4">The sequence shown here is derived from an EMBL/GenBank/DDBJ whole genome shotgun (WGS) entry which is preliminary data.</text>
</comment>
<dbReference type="PROSITE" id="PS50977">
    <property type="entry name" value="HTH_TETR_2"/>
    <property type="match status" value="1"/>
</dbReference>
<dbReference type="PRINTS" id="PR00455">
    <property type="entry name" value="HTHTETR"/>
</dbReference>
<proteinExistence type="predicted"/>
<dbReference type="InterPro" id="IPR009057">
    <property type="entry name" value="Homeodomain-like_sf"/>
</dbReference>
<dbReference type="Gene3D" id="1.10.357.10">
    <property type="entry name" value="Tetracycline Repressor, domain 2"/>
    <property type="match status" value="1"/>
</dbReference>
<dbReference type="Pfam" id="PF17926">
    <property type="entry name" value="TetR_C_21"/>
    <property type="match status" value="1"/>
</dbReference>
<dbReference type="SUPFAM" id="SSF46689">
    <property type="entry name" value="Homeodomain-like"/>
    <property type="match status" value="1"/>
</dbReference>
<organism evidence="4 5">
    <name type="scientific">Kribbella rubisoli</name>
    <dbReference type="NCBI Taxonomy" id="3075929"/>
    <lineage>
        <taxon>Bacteria</taxon>
        <taxon>Bacillati</taxon>
        <taxon>Actinomycetota</taxon>
        <taxon>Actinomycetes</taxon>
        <taxon>Propionibacteriales</taxon>
        <taxon>Kribbellaceae</taxon>
        <taxon>Kribbella</taxon>
    </lineage>
</organism>
<evidence type="ECO:0000313" key="5">
    <source>
        <dbReference type="Proteomes" id="UP000292027"/>
    </source>
</evidence>
<protein>
    <submittedName>
        <fullName evidence="4">TetR family transcriptional regulator</fullName>
    </submittedName>
</protein>
<evidence type="ECO:0000313" key="4">
    <source>
        <dbReference type="EMBL" id="RZU15958.1"/>
    </source>
</evidence>
<evidence type="ECO:0000256" key="1">
    <source>
        <dbReference type="ARBA" id="ARBA00023125"/>
    </source>
</evidence>
<reference evidence="4 5" key="1">
    <citation type="journal article" date="2015" name="Stand. Genomic Sci.">
        <title>Genomic Encyclopedia of Bacterial and Archaeal Type Strains, Phase III: the genomes of soil and plant-associated and newly described type strains.</title>
        <authorList>
            <person name="Whitman W.B."/>
            <person name="Woyke T."/>
            <person name="Klenk H.P."/>
            <person name="Zhou Y."/>
            <person name="Lilburn T.G."/>
            <person name="Beck B.J."/>
            <person name="De Vos P."/>
            <person name="Vandamme P."/>
            <person name="Eisen J.A."/>
            <person name="Garrity G."/>
            <person name="Hugenholtz P."/>
            <person name="Kyrpides N.C."/>
        </authorList>
    </citation>
    <scope>NUCLEOTIDE SEQUENCE [LARGE SCALE GENOMIC DNA]</scope>
    <source>
        <strain evidence="4 5">VKM Ac-2540</strain>
    </source>
</reference>
<keyword evidence="1 2" id="KW-0238">DNA-binding</keyword>
<accession>A0A4Q7X070</accession>
<dbReference type="Pfam" id="PF00440">
    <property type="entry name" value="TetR_N"/>
    <property type="match status" value="1"/>
</dbReference>
<feature type="domain" description="HTH tetR-type" evidence="3">
    <location>
        <begin position="16"/>
        <end position="76"/>
    </location>
</feature>
<dbReference type="PANTHER" id="PTHR30328">
    <property type="entry name" value="TRANSCRIPTIONAL REPRESSOR"/>
    <property type="match status" value="1"/>
</dbReference>
<dbReference type="AlphaFoldDB" id="A0A4Q7X070"/>
<keyword evidence="5" id="KW-1185">Reference proteome</keyword>
<dbReference type="PANTHER" id="PTHR30328:SF54">
    <property type="entry name" value="HTH-TYPE TRANSCRIPTIONAL REPRESSOR SCO4008"/>
    <property type="match status" value="1"/>
</dbReference>
<dbReference type="GO" id="GO:0006355">
    <property type="term" value="P:regulation of DNA-templated transcription"/>
    <property type="evidence" value="ECO:0007669"/>
    <property type="project" value="UniProtKB-ARBA"/>
</dbReference>
<feature type="DNA-binding region" description="H-T-H motif" evidence="2">
    <location>
        <begin position="39"/>
        <end position="58"/>
    </location>
</feature>
<name>A0A4Q7X070_9ACTN</name>
<dbReference type="InterPro" id="IPR050109">
    <property type="entry name" value="HTH-type_TetR-like_transc_reg"/>
</dbReference>
<dbReference type="InterPro" id="IPR001647">
    <property type="entry name" value="HTH_TetR"/>
</dbReference>
<evidence type="ECO:0000256" key="2">
    <source>
        <dbReference type="PROSITE-ProRule" id="PRU00335"/>
    </source>
</evidence>
<dbReference type="Proteomes" id="UP000292027">
    <property type="component" value="Unassembled WGS sequence"/>
</dbReference>
<dbReference type="OrthoDB" id="4726108at2"/>
<dbReference type="RefSeq" id="WP_130444908.1">
    <property type="nucleotide sequence ID" value="NZ_SHKR01000012.1"/>
</dbReference>
<dbReference type="InterPro" id="IPR036271">
    <property type="entry name" value="Tet_transcr_reg_TetR-rel_C_sf"/>
</dbReference>
<dbReference type="EMBL" id="SHKR01000012">
    <property type="protein sequence ID" value="RZU15958.1"/>
    <property type="molecule type" value="Genomic_DNA"/>
</dbReference>
<dbReference type="GO" id="GO:0003677">
    <property type="term" value="F:DNA binding"/>
    <property type="evidence" value="ECO:0007669"/>
    <property type="project" value="UniProtKB-UniRule"/>
</dbReference>
<dbReference type="InterPro" id="IPR041467">
    <property type="entry name" value="Sco4008_C"/>
</dbReference>